<evidence type="ECO:0000313" key="1">
    <source>
        <dbReference type="EMBL" id="EGR33718.1"/>
    </source>
</evidence>
<dbReference type="InParanoid" id="G0QM37"/>
<dbReference type="EMBL" id="GL983377">
    <property type="protein sequence ID" value="EGR33718.1"/>
    <property type="molecule type" value="Genomic_DNA"/>
</dbReference>
<sequence>MSLAMLILQSRGEHVHNAKRFYISINKVKNVSLVIINKIIVMLAQKMLASNVFLVLNQIVLQDYVLKYLKLTKKNVSKTVNHVNQLEYALNAQKLFISNNNKSKNVKFVKINYFIFILALNVILDINQICLEHHVIQYLKMMNKMKYNVLKIVNNVIKLEYALNVKKVIIYINKINNVYFVL</sequence>
<gene>
    <name evidence="1" type="ORF">IMG5_042980</name>
</gene>
<proteinExistence type="predicted"/>
<reference evidence="1 2" key="1">
    <citation type="submission" date="2011-07" db="EMBL/GenBank/DDBJ databases">
        <authorList>
            <person name="Coyne R."/>
            <person name="Brami D."/>
            <person name="Johnson J."/>
            <person name="Hostetler J."/>
            <person name="Hannick L."/>
            <person name="Clark T."/>
            <person name="Cassidy-Hanley D."/>
            <person name="Inman J."/>
        </authorList>
    </citation>
    <scope>NUCLEOTIDE SEQUENCE [LARGE SCALE GENOMIC DNA]</scope>
    <source>
        <strain evidence="1 2">G5</strain>
    </source>
</reference>
<keyword evidence="2" id="KW-1185">Reference proteome</keyword>
<evidence type="ECO:0000313" key="2">
    <source>
        <dbReference type="Proteomes" id="UP000008983"/>
    </source>
</evidence>
<dbReference type="AlphaFoldDB" id="G0QM37"/>
<dbReference type="Proteomes" id="UP000008983">
    <property type="component" value="Unassembled WGS sequence"/>
</dbReference>
<accession>G0QM37</accession>
<dbReference type="RefSeq" id="XP_004037704.1">
    <property type="nucleotide sequence ID" value="XM_004037656.1"/>
</dbReference>
<name>G0QM37_ICHMU</name>
<organism evidence="1 2">
    <name type="scientific">Ichthyophthirius multifiliis</name>
    <name type="common">White spot disease agent</name>
    <name type="synonym">Ich</name>
    <dbReference type="NCBI Taxonomy" id="5932"/>
    <lineage>
        <taxon>Eukaryota</taxon>
        <taxon>Sar</taxon>
        <taxon>Alveolata</taxon>
        <taxon>Ciliophora</taxon>
        <taxon>Intramacronucleata</taxon>
        <taxon>Oligohymenophorea</taxon>
        <taxon>Hymenostomatida</taxon>
        <taxon>Ophryoglenina</taxon>
        <taxon>Ichthyophthirius</taxon>
    </lineage>
</organism>
<protein>
    <submittedName>
        <fullName evidence="1">Uncharacterized protein</fullName>
    </submittedName>
</protein>
<dbReference type="GeneID" id="14909905"/>